<protein>
    <submittedName>
        <fullName evidence="1">Uncharacterized protein</fullName>
    </submittedName>
</protein>
<reference evidence="1" key="1">
    <citation type="submission" date="2009-01" db="EMBL/GenBank/DDBJ databases">
        <title>Complete sequence of Desulfovibrio desulfuricans subsp. desulfuricans str. ATCC 27774.</title>
        <authorList>
            <consortium name="US DOE Joint Genome Institute"/>
            <person name="Lucas S."/>
            <person name="Copeland A."/>
            <person name="Lapidus A."/>
            <person name="Glavina del Rio T."/>
            <person name="Tice H."/>
            <person name="Bruce D."/>
            <person name="Goodwin L."/>
            <person name="Pitluck S."/>
            <person name="Sims D."/>
            <person name="Lu M."/>
            <person name="Kiss H."/>
            <person name="Meineke L."/>
            <person name="Brettin T."/>
            <person name="Detter J.C."/>
            <person name="Han C."/>
            <person name="Larimer F."/>
            <person name="Land M."/>
            <person name="Hauser L."/>
            <person name="Kyrpides N."/>
            <person name="Ovchinnikova G."/>
            <person name="Hazen T.C."/>
        </authorList>
    </citation>
    <scope>NUCLEOTIDE SEQUENCE [LARGE SCALE GENOMIC DNA]</scope>
    <source>
        <strain evidence="1">ATCC 27774</strain>
    </source>
</reference>
<organism evidence="1">
    <name type="scientific">Desulfovibrio desulfuricans (strain ATCC 27774 / DSM 6949 / MB)</name>
    <dbReference type="NCBI Taxonomy" id="525146"/>
    <lineage>
        <taxon>Bacteria</taxon>
        <taxon>Pseudomonadati</taxon>
        <taxon>Thermodesulfobacteriota</taxon>
        <taxon>Desulfovibrionia</taxon>
        <taxon>Desulfovibrionales</taxon>
        <taxon>Desulfovibrionaceae</taxon>
        <taxon>Desulfovibrio</taxon>
    </lineage>
</organism>
<evidence type="ECO:0000313" key="1">
    <source>
        <dbReference type="EMBL" id="ACL48842.1"/>
    </source>
</evidence>
<proteinExistence type="predicted"/>
<sequence>MVLDVKPLKNTMREQVFVLHEIFHELSRTKLIPFHEIIGRVKISIIWLWHFCEEYFQRKGCQFWGADCAVSVKGKDKIVSAKAV</sequence>
<accession>B8IZB5</accession>
<dbReference type="EMBL" id="CP001358">
    <property type="protein sequence ID" value="ACL48842.1"/>
    <property type="molecule type" value="Genomic_DNA"/>
</dbReference>
<dbReference type="AlphaFoldDB" id="B8IZB5"/>
<name>B8IZB5_DESDA</name>
<dbReference type="HOGENOM" id="CLU_2522117_0_0_7"/>
<gene>
    <name evidence="1" type="ordered locus">Ddes_0935</name>
</gene>
<dbReference type="KEGG" id="dds:Ddes_0935"/>